<dbReference type="PANTHER" id="PTHR23501">
    <property type="entry name" value="MAJOR FACILITATOR SUPERFAMILY"/>
    <property type="match status" value="1"/>
</dbReference>
<dbReference type="Proteomes" id="UP000297910">
    <property type="component" value="Unassembled WGS sequence"/>
</dbReference>
<dbReference type="InterPro" id="IPR036259">
    <property type="entry name" value="MFS_trans_sf"/>
</dbReference>
<dbReference type="GO" id="GO:0005886">
    <property type="term" value="C:plasma membrane"/>
    <property type="evidence" value="ECO:0007669"/>
    <property type="project" value="TreeGrafter"/>
</dbReference>
<accession>A0A4Z1FCV7</accession>
<sequence length="216" mass="23841">MDFRLELELKDDNSSSDKNNANEKEASERLTSDQTPGQPGLFPPDDHEDEIQYPSLIFHHKLGTATPKIVTHFHSLNDVSWYGSAYLLTLMSFQSTHGRFYTHLNTKWLFISALVTFEAGATIHATAPSSRVLIIGRAISGTGASGIFSGGLSISHGLGRPKIRPLYISIVTSVYSIAKIAGPLLGGLFTDSEPLSWRFCFFLNLRESQTSSFIIF</sequence>
<feature type="compositionally biased region" description="Basic and acidic residues" evidence="5">
    <location>
        <begin position="1"/>
        <end position="31"/>
    </location>
</feature>
<feature type="region of interest" description="Disordered" evidence="5">
    <location>
        <begin position="1"/>
        <end position="46"/>
    </location>
</feature>
<comment type="caution">
    <text evidence="7">The sequence shown here is derived from an EMBL/GenBank/DDBJ whole genome shotgun (WGS) entry which is preliminary data.</text>
</comment>
<evidence type="ECO:0000259" key="6">
    <source>
        <dbReference type="PROSITE" id="PS50850"/>
    </source>
</evidence>
<feature type="domain" description="Major facilitator superfamily (MFS) profile" evidence="6">
    <location>
        <begin position="1"/>
        <end position="216"/>
    </location>
</feature>
<evidence type="ECO:0000256" key="4">
    <source>
        <dbReference type="ARBA" id="ARBA00023136"/>
    </source>
</evidence>
<dbReference type="PANTHER" id="PTHR23501:SF199">
    <property type="entry name" value="MFS EFFLUX TRANSPORTER INPD-RELATED"/>
    <property type="match status" value="1"/>
</dbReference>
<comment type="subcellular location">
    <subcellularLocation>
        <location evidence="1">Membrane</location>
        <topology evidence="1">Multi-pass membrane protein</topology>
    </subcellularLocation>
</comment>
<keyword evidence="2" id="KW-0812">Transmembrane</keyword>
<evidence type="ECO:0000313" key="8">
    <source>
        <dbReference type="Proteomes" id="UP000297910"/>
    </source>
</evidence>
<dbReference type="PROSITE" id="PS50850">
    <property type="entry name" value="MFS"/>
    <property type="match status" value="1"/>
</dbReference>
<evidence type="ECO:0000256" key="1">
    <source>
        <dbReference type="ARBA" id="ARBA00004141"/>
    </source>
</evidence>
<dbReference type="Gene3D" id="1.20.1720.10">
    <property type="entry name" value="Multidrug resistance protein D"/>
    <property type="match status" value="1"/>
</dbReference>
<dbReference type="InterPro" id="IPR011701">
    <property type="entry name" value="MFS"/>
</dbReference>
<proteinExistence type="predicted"/>
<dbReference type="SUPFAM" id="SSF103473">
    <property type="entry name" value="MFS general substrate transporter"/>
    <property type="match status" value="1"/>
</dbReference>
<reference evidence="7 8" key="1">
    <citation type="submission" date="2017-12" db="EMBL/GenBank/DDBJ databases">
        <title>Comparative genomics of Botrytis spp.</title>
        <authorList>
            <person name="Valero-Jimenez C.A."/>
            <person name="Tapia P."/>
            <person name="Veloso J."/>
            <person name="Silva-Moreno E."/>
            <person name="Staats M."/>
            <person name="Valdes J.H."/>
            <person name="Van Kan J.A.L."/>
        </authorList>
    </citation>
    <scope>NUCLEOTIDE SEQUENCE [LARGE SCALE GENOMIC DNA]</scope>
    <source>
        <strain evidence="7 8">Bp0003</strain>
    </source>
</reference>
<dbReference type="AlphaFoldDB" id="A0A4Z1FCV7"/>
<gene>
    <name evidence="7" type="ORF">BPAE_0169g00010</name>
</gene>
<evidence type="ECO:0000256" key="3">
    <source>
        <dbReference type="ARBA" id="ARBA00022989"/>
    </source>
</evidence>
<protein>
    <recommendedName>
        <fullName evidence="6">Major facilitator superfamily (MFS) profile domain-containing protein</fullName>
    </recommendedName>
</protein>
<evidence type="ECO:0000256" key="2">
    <source>
        <dbReference type="ARBA" id="ARBA00022692"/>
    </source>
</evidence>
<keyword evidence="8" id="KW-1185">Reference proteome</keyword>
<evidence type="ECO:0000313" key="7">
    <source>
        <dbReference type="EMBL" id="TGO22396.1"/>
    </source>
</evidence>
<keyword evidence="4" id="KW-0472">Membrane</keyword>
<name>A0A4Z1FCV7_9HELO</name>
<keyword evidence="3" id="KW-1133">Transmembrane helix</keyword>
<dbReference type="InterPro" id="IPR020846">
    <property type="entry name" value="MFS_dom"/>
</dbReference>
<evidence type="ECO:0000256" key="5">
    <source>
        <dbReference type="SAM" id="MobiDB-lite"/>
    </source>
</evidence>
<organism evidence="7 8">
    <name type="scientific">Botrytis paeoniae</name>
    <dbReference type="NCBI Taxonomy" id="278948"/>
    <lineage>
        <taxon>Eukaryota</taxon>
        <taxon>Fungi</taxon>
        <taxon>Dikarya</taxon>
        <taxon>Ascomycota</taxon>
        <taxon>Pezizomycotina</taxon>
        <taxon>Leotiomycetes</taxon>
        <taxon>Helotiales</taxon>
        <taxon>Sclerotiniaceae</taxon>
        <taxon>Botrytis</taxon>
    </lineage>
</organism>
<dbReference type="Pfam" id="PF07690">
    <property type="entry name" value="MFS_1"/>
    <property type="match status" value="1"/>
</dbReference>
<dbReference type="EMBL" id="PQXI01000169">
    <property type="protein sequence ID" value="TGO22396.1"/>
    <property type="molecule type" value="Genomic_DNA"/>
</dbReference>
<dbReference type="GO" id="GO:0022857">
    <property type="term" value="F:transmembrane transporter activity"/>
    <property type="evidence" value="ECO:0007669"/>
    <property type="project" value="InterPro"/>
</dbReference>